<evidence type="ECO:0000256" key="2">
    <source>
        <dbReference type="ARBA" id="ARBA00023002"/>
    </source>
</evidence>
<keyword evidence="5" id="KW-1185">Reference proteome</keyword>
<dbReference type="SUPFAM" id="SSF53639">
    <property type="entry name" value="AraD/HMP-PK domain-like"/>
    <property type="match status" value="1"/>
</dbReference>
<proteinExistence type="inferred from homology"/>
<dbReference type="PANTHER" id="PTHR24321">
    <property type="entry name" value="DEHYDROGENASES, SHORT CHAIN"/>
    <property type="match status" value="1"/>
</dbReference>
<dbReference type="InterPro" id="IPR001303">
    <property type="entry name" value="Aldolase_II/adducin_N"/>
</dbReference>
<evidence type="ECO:0000313" key="4">
    <source>
        <dbReference type="EMBL" id="SCL28868.1"/>
    </source>
</evidence>
<comment type="similarity">
    <text evidence="1">Belongs to the short-chain dehydrogenases/reductases (SDR) family.</text>
</comment>
<dbReference type="PRINTS" id="PR00080">
    <property type="entry name" value="SDRFAMILY"/>
</dbReference>
<dbReference type="InterPro" id="IPR002347">
    <property type="entry name" value="SDR_fam"/>
</dbReference>
<dbReference type="Gene3D" id="3.40.225.10">
    <property type="entry name" value="Class II aldolase/adducin N-terminal domain"/>
    <property type="match status" value="1"/>
</dbReference>
<dbReference type="Proteomes" id="UP000198906">
    <property type="component" value="Unassembled WGS sequence"/>
</dbReference>
<dbReference type="AlphaFoldDB" id="A0A1C6SHQ0"/>
<dbReference type="GO" id="GO:0016491">
    <property type="term" value="F:oxidoreductase activity"/>
    <property type="evidence" value="ECO:0007669"/>
    <property type="project" value="UniProtKB-KW"/>
</dbReference>
<dbReference type="InterPro" id="IPR036409">
    <property type="entry name" value="Aldolase_II/adducin_N_sf"/>
</dbReference>
<dbReference type="InterPro" id="IPR036291">
    <property type="entry name" value="NAD(P)-bd_dom_sf"/>
</dbReference>
<sequence>MLNRWSAADAPDRSDPVAQLVYASQLLGADTGLVLHGGGNTSVKTTVTDLTGEPVEVLHVKGSGSDLATMDASGFTALRLARLRALLRLERLRDTEMMNELRCARLDATAPDPSVESLLHALLPHPAVLHSHADAVLALTNQPEGRRLVEEVYGDSVVVVPYVMPGFDLARLCAELFPAQVHPGTVGMVLLNHGLFTFGADAEEAYHRHIELVGRAEERLARRTAPPRAVASAGSPPVDRVRLARLRREISTVAGTPMVLSRYDDPTVRAFLARPDLARVATRGPVTPDHVVRTKRVPLVGADVAGYAEEYRRYVDEHRERARAALTVLDPAPRVVLDPELGLLTAGRRAVDARMAQDIYRHTVDVISAAEAIGGYQALPAGDIFDVEYWELEQAKLRRGGPVPEFAGEVAVVTGAASGIGRACAEALQARGACVVALDRDPSVTEPAGVARLGIQVDVTDRAAVDAALDTAVERFGGVDIVVAAAGIFPASQEIAGLDLQAWQRTMAVNTESVAYLFSRTHPLLALAPRGGRVVVVASRNAVAPGPGAVSYSASKAAVVQVARVAALEWASDGIRVNVVHPDAVFDTGLWTPEVLAARAAHYGLTVEQYKRRNLLGTEITSARVADLTAALCGETFAATTGAQIPVDGGNERVI</sequence>
<dbReference type="InterPro" id="IPR020904">
    <property type="entry name" value="Sc_DH/Rdtase_CS"/>
</dbReference>
<dbReference type="STRING" id="47866.GA0074694_5231"/>
<dbReference type="NCBIfam" id="NF006196">
    <property type="entry name" value="PRK08324.2-4"/>
    <property type="match status" value="1"/>
</dbReference>
<dbReference type="Gene3D" id="3.40.50.720">
    <property type="entry name" value="NAD(P)-binding Rossmann-like Domain"/>
    <property type="match status" value="1"/>
</dbReference>
<protein>
    <submittedName>
        <fullName evidence="4">Rhamnose utilisation protein RhaD, predicted bifunctional aldolase and dehydrogenase</fullName>
    </submittedName>
</protein>
<dbReference type="SMART" id="SM01007">
    <property type="entry name" value="Aldolase_II"/>
    <property type="match status" value="1"/>
</dbReference>
<name>A0A1C6SHQ0_9ACTN</name>
<dbReference type="FunFam" id="3.40.50.720:FF:000084">
    <property type="entry name" value="Short-chain dehydrogenase reductase"/>
    <property type="match status" value="1"/>
</dbReference>
<dbReference type="PANTHER" id="PTHR24321:SF14">
    <property type="entry name" value="SHORT-CHAIN TYPE DEHYDROGENASE_REDUCTASE BLR2146-RELATED"/>
    <property type="match status" value="1"/>
</dbReference>
<dbReference type="PROSITE" id="PS00061">
    <property type="entry name" value="ADH_SHORT"/>
    <property type="match status" value="1"/>
</dbReference>
<dbReference type="Pfam" id="PF00596">
    <property type="entry name" value="Aldolase_II"/>
    <property type="match status" value="1"/>
</dbReference>
<evidence type="ECO:0000259" key="3">
    <source>
        <dbReference type="SMART" id="SM01007"/>
    </source>
</evidence>
<dbReference type="PRINTS" id="PR00081">
    <property type="entry name" value="GDHRDH"/>
</dbReference>
<evidence type="ECO:0000256" key="1">
    <source>
        <dbReference type="ARBA" id="ARBA00006484"/>
    </source>
</evidence>
<dbReference type="Pfam" id="PF13561">
    <property type="entry name" value="adh_short_C2"/>
    <property type="match status" value="1"/>
</dbReference>
<dbReference type="RefSeq" id="WP_091462567.1">
    <property type="nucleotide sequence ID" value="NZ_FMHU01000002.1"/>
</dbReference>
<organism evidence="4 5">
    <name type="scientific">Micromonospora inyonensis</name>
    <dbReference type="NCBI Taxonomy" id="47866"/>
    <lineage>
        <taxon>Bacteria</taxon>
        <taxon>Bacillati</taxon>
        <taxon>Actinomycetota</taxon>
        <taxon>Actinomycetes</taxon>
        <taxon>Micromonosporales</taxon>
        <taxon>Micromonosporaceae</taxon>
        <taxon>Micromonospora</taxon>
    </lineage>
</organism>
<dbReference type="SUPFAM" id="SSF51735">
    <property type="entry name" value="NAD(P)-binding Rossmann-fold domains"/>
    <property type="match status" value="1"/>
</dbReference>
<evidence type="ECO:0000313" key="5">
    <source>
        <dbReference type="Proteomes" id="UP000198906"/>
    </source>
</evidence>
<gene>
    <name evidence="4" type="ORF">GA0074694_5231</name>
</gene>
<accession>A0A1C6SHQ0</accession>
<feature type="domain" description="Class II aldolase/adducin N-terminal" evidence="3">
    <location>
        <begin position="19"/>
        <end position="220"/>
    </location>
</feature>
<dbReference type="EMBL" id="FMHU01000002">
    <property type="protein sequence ID" value="SCL28868.1"/>
    <property type="molecule type" value="Genomic_DNA"/>
</dbReference>
<keyword evidence="2" id="KW-0560">Oxidoreductase</keyword>
<reference evidence="5" key="1">
    <citation type="submission" date="2016-06" db="EMBL/GenBank/DDBJ databases">
        <authorList>
            <person name="Varghese N."/>
        </authorList>
    </citation>
    <scope>NUCLEOTIDE SEQUENCE [LARGE SCALE GENOMIC DNA]</scope>
    <source>
        <strain evidence="5">DSM 46123</strain>
    </source>
</reference>